<name>A0A382L6Z0_9ZZZZ</name>
<dbReference type="AlphaFoldDB" id="A0A382L6Z0"/>
<evidence type="ECO:0000313" key="1">
    <source>
        <dbReference type="EMBL" id="SVC32708.1"/>
    </source>
</evidence>
<reference evidence="1" key="1">
    <citation type="submission" date="2018-05" db="EMBL/GenBank/DDBJ databases">
        <authorList>
            <person name="Lanie J.A."/>
            <person name="Ng W.-L."/>
            <person name="Kazmierczak K.M."/>
            <person name="Andrzejewski T.M."/>
            <person name="Davidsen T.M."/>
            <person name="Wayne K.J."/>
            <person name="Tettelin H."/>
            <person name="Glass J.I."/>
            <person name="Rusch D."/>
            <person name="Podicherti R."/>
            <person name="Tsui H.-C.T."/>
            <person name="Winkler M.E."/>
        </authorList>
    </citation>
    <scope>NUCLEOTIDE SEQUENCE</scope>
</reference>
<accession>A0A382L6Z0</accession>
<sequence>MFRRADDGELIDEIVRQCTRLPGTALGMHVHVIILD</sequence>
<gene>
    <name evidence="1" type="ORF">METZ01_LOCUS285562</name>
</gene>
<protein>
    <submittedName>
        <fullName evidence="1">Uncharacterized protein</fullName>
    </submittedName>
</protein>
<dbReference type="EMBL" id="UINC01085297">
    <property type="protein sequence ID" value="SVC32708.1"/>
    <property type="molecule type" value="Genomic_DNA"/>
</dbReference>
<organism evidence="1">
    <name type="scientific">marine metagenome</name>
    <dbReference type="NCBI Taxonomy" id="408172"/>
    <lineage>
        <taxon>unclassified sequences</taxon>
        <taxon>metagenomes</taxon>
        <taxon>ecological metagenomes</taxon>
    </lineage>
</organism>
<proteinExistence type="predicted"/>